<dbReference type="RefSeq" id="WP_148907054.1">
    <property type="nucleotide sequence ID" value="NZ_VNHX01000001.1"/>
</dbReference>
<dbReference type="AlphaFoldDB" id="A0A5S5DRC1"/>
<protein>
    <submittedName>
        <fullName evidence="2">SdpI/YhfL family protein</fullName>
    </submittedName>
</protein>
<keyword evidence="3" id="KW-1185">Reference proteome</keyword>
<name>A0A5S5DRC1_9SPHI</name>
<feature type="transmembrane region" description="Helical" evidence="1">
    <location>
        <begin position="12"/>
        <end position="29"/>
    </location>
</feature>
<gene>
    <name evidence="2" type="ORF">BC792_101140</name>
</gene>
<keyword evidence="1" id="KW-0812">Transmembrane</keyword>
<feature type="transmembrane region" description="Helical" evidence="1">
    <location>
        <begin position="63"/>
        <end position="83"/>
    </location>
</feature>
<proteinExistence type="predicted"/>
<reference evidence="2 3" key="1">
    <citation type="submission" date="2019-07" db="EMBL/GenBank/DDBJ databases">
        <title>Genomic Encyclopedia of Archaeal and Bacterial Type Strains, Phase II (KMG-II): from individual species to whole genera.</title>
        <authorList>
            <person name="Goeker M."/>
        </authorList>
    </citation>
    <scope>NUCLEOTIDE SEQUENCE [LARGE SCALE GENOMIC DNA]</scope>
    <source>
        <strain evidence="2 3">DSM 18850</strain>
    </source>
</reference>
<feature type="transmembrane region" description="Helical" evidence="1">
    <location>
        <begin position="89"/>
        <end position="107"/>
    </location>
</feature>
<dbReference type="Pfam" id="PF13630">
    <property type="entry name" value="SdpI"/>
    <property type="match status" value="1"/>
</dbReference>
<dbReference type="EMBL" id="VNHX01000001">
    <property type="protein sequence ID" value="TYP98483.1"/>
    <property type="molecule type" value="Genomic_DNA"/>
</dbReference>
<accession>A0A5S5DRC1</accession>
<dbReference type="Proteomes" id="UP000325105">
    <property type="component" value="Unassembled WGS sequence"/>
</dbReference>
<evidence type="ECO:0000256" key="1">
    <source>
        <dbReference type="SAM" id="Phobius"/>
    </source>
</evidence>
<comment type="caution">
    <text evidence="2">The sequence shown here is derived from an EMBL/GenBank/DDBJ whole genome shotgun (WGS) entry which is preliminary data.</text>
</comment>
<evidence type="ECO:0000313" key="2">
    <source>
        <dbReference type="EMBL" id="TYP98483.1"/>
    </source>
</evidence>
<sequence>MEVVFFKDYMDILFCDMVISFVTLLMYFLPKRKINGIVGYRTFNSMKNQENWDFSQRFYFGKWLLAIPLIILFQILSLTLLQIKDINLIEILSMVLFFTYSIVLMVITEAKLKKLGRANLPNKEY</sequence>
<dbReference type="OrthoDB" id="3173919at2"/>
<keyword evidence="1" id="KW-0472">Membrane</keyword>
<evidence type="ECO:0000313" key="3">
    <source>
        <dbReference type="Proteomes" id="UP000325105"/>
    </source>
</evidence>
<organism evidence="2 3">
    <name type="scientific">Sphingobacterium allocomposti</name>
    <dbReference type="NCBI Taxonomy" id="415956"/>
    <lineage>
        <taxon>Bacteria</taxon>
        <taxon>Pseudomonadati</taxon>
        <taxon>Bacteroidota</taxon>
        <taxon>Sphingobacteriia</taxon>
        <taxon>Sphingobacteriales</taxon>
        <taxon>Sphingobacteriaceae</taxon>
        <taxon>Sphingobacterium</taxon>
    </lineage>
</organism>
<keyword evidence="1" id="KW-1133">Transmembrane helix</keyword>
<dbReference type="InterPro" id="IPR025962">
    <property type="entry name" value="SdpI/YhfL"/>
</dbReference>